<evidence type="ECO:0000313" key="8">
    <source>
        <dbReference type="EMBL" id="BCS87523.1"/>
    </source>
</evidence>
<dbReference type="PANTHER" id="PTHR45339">
    <property type="entry name" value="HYBRID SIGNAL TRANSDUCTION HISTIDINE KINASE J"/>
    <property type="match status" value="1"/>
</dbReference>
<evidence type="ECO:0000313" key="9">
    <source>
        <dbReference type="Proteomes" id="UP001053296"/>
    </source>
</evidence>
<sequence>MPIERILLVEDDGVARLDIQLALERVGYSVAGYATTGQGAIELADSLSPDIVLMDIQLEGDMDGVEAANEISRRFDIPIIFVTVAIDDESLHWAKVSGPFGYLVKPVDHNELKSAIGVGLYKHQMERELKKAKRAAEAASRAKTSFLATVSHELRTPMNGVLGMTELLLMSDLGDPYRENVQLIKESSMALLTVLNQIIDYSKLESSSLDLRKTDFRLEDMVSGLLSQFSRASKAKGLSLEYSIAPEIPGWLRGDSAKLRQLLGNLINNAVKFTPSGQVMVDISPVDGNGSVGENEVMVQIIVKDSGIGIPQEKLDEIFESFNLAEDPLLHTTGGLGLGLAIVSRLITVLGGAIQCSSEVGKGSTFSVTAPFERSRYEDQAPSSEVLGNESPLKGAHVLVAEDDLVNQRYIVRLLEKMGCEVVLAEDGVQAVDALKQKRFDIVLMDVEMPQMNGIEATRLIRKPETGCLDPDVPIVALTARAMWGDEQRCIHVGMDDYVSKPVDIDTIAAIIQSTLQKD</sequence>
<dbReference type="InterPro" id="IPR001789">
    <property type="entry name" value="Sig_transdc_resp-reg_receiver"/>
</dbReference>
<proteinExistence type="predicted"/>
<dbReference type="SUPFAM" id="SSF55874">
    <property type="entry name" value="ATPase domain of HSP90 chaperone/DNA topoisomerase II/histidine kinase"/>
    <property type="match status" value="1"/>
</dbReference>
<protein>
    <recommendedName>
        <fullName evidence="2">histidine kinase</fullName>
        <ecNumber evidence="2">2.7.13.3</ecNumber>
    </recommendedName>
</protein>
<keyword evidence="9" id="KW-1185">Reference proteome</keyword>
<evidence type="ECO:0000259" key="7">
    <source>
        <dbReference type="PROSITE" id="PS50110"/>
    </source>
</evidence>
<feature type="modified residue" description="4-aspartylphosphate" evidence="5">
    <location>
        <position position="446"/>
    </location>
</feature>
<dbReference type="InterPro" id="IPR003661">
    <property type="entry name" value="HisK_dim/P_dom"/>
</dbReference>
<dbReference type="SMART" id="SM00448">
    <property type="entry name" value="REC"/>
    <property type="match status" value="2"/>
</dbReference>
<dbReference type="SMART" id="SM00387">
    <property type="entry name" value="HATPase_c"/>
    <property type="match status" value="1"/>
</dbReference>
<dbReference type="CDD" id="cd16922">
    <property type="entry name" value="HATPase_EvgS-ArcB-TorS-like"/>
    <property type="match status" value="1"/>
</dbReference>
<dbReference type="PRINTS" id="PR00344">
    <property type="entry name" value="BCTRLSENSOR"/>
</dbReference>
<dbReference type="SUPFAM" id="SSF52172">
    <property type="entry name" value="CheY-like"/>
    <property type="match status" value="2"/>
</dbReference>
<feature type="domain" description="Response regulatory" evidence="7">
    <location>
        <begin position="5"/>
        <end position="120"/>
    </location>
</feature>
<dbReference type="SUPFAM" id="SSF47384">
    <property type="entry name" value="Homodimeric domain of signal transducing histidine kinase"/>
    <property type="match status" value="1"/>
</dbReference>
<dbReference type="GO" id="GO:0016301">
    <property type="term" value="F:kinase activity"/>
    <property type="evidence" value="ECO:0007669"/>
    <property type="project" value="UniProtKB-KW"/>
</dbReference>
<dbReference type="Proteomes" id="UP001053296">
    <property type="component" value="Chromosome"/>
</dbReference>
<dbReference type="InterPro" id="IPR005467">
    <property type="entry name" value="His_kinase_dom"/>
</dbReference>
<accession>A0ABN6ERM4</accession>
<feature type="domain" description="Histidine kinase" evidence="6">
    <location>
        <begin position="149"/>
        <end position="374"/>
    </location>
</feature>
<dbReference type="PANTHER" id="PTHR45339:SF1">
    <property type="entry name" value="HYBRID SIGNAL TRANSDUCTION HISTIDINE KINASE J"/>
    <property type="match status" value="1"/>
</dbReference>
<dbReference type="InterPro" id="IPR011006">
    <property type="entry name" value="CheY-like_superfamily"/>
</dbReference>
<dbReference type="Pfam" id="PF00072">
    <property type="entry name" value="Response_reg"/>
    <property type="match status" value="2"/>
</dbReference>
<dbReference type="EC" id="2.7.13.3" evidence="2"/>
<keyword evidence="8" id="KW-0418">Kinase</keyword>
<dbReference type="PROSITE" id="PS50110">
    <property type="entry name" value="RESPONSE_REGULATORY"/>
    <property type="match status" value="2"/>
</dbReference>
<keyword evidence="3 5" id="KW-0597">Phosphoprotein</keyword>
<dbReference type="SMART" id="SM00388">
    <property type="entry name" value="HisKA"/>
    <property type="match status" value="1"/>
</dbReference>
<evidence type="ECO:0000256" key="4">
    <source>
        <dbReference type="ARBA" id="ARBA00023012"/>
    </source>
</evidence>
<keyword evidence="8" id="KW-0808">Transferase</keyword>
<dbReference type="InterPro" id="IPR003594">
    <property type="entry name" value="HATPase_dom"/>
</dbReference>
<dbReference type="PROSITE" id="PS50109">
    <property type="entry name" value="HIS_KIN"/>
    <property type="match status" value="1"/>
</dbReference>
<dbReference type="CDD" id="cd17534">
    <property type="entry name" value="REC_DC-like"/>
    <property type="match status" value="1"/>
</dbReference>
<feature type="domain" description="Response regulatory" evidence="7">
    <location>
        <begin position="397"/>
        <end position="516"/>
    </location>
</feature>
<feature type="modified residue" description="4-aspartylphosphate" evidence="5">
    <location>
        <position position="55"/>
    </location>
</feature>
<dbReference type="Gene3D" id="1.10.287.130">
    <property type="match status" value="1"/>
</dbReference>
<dbReference type="CDD" id="cd00082">
    <property type="entry name" value="HisKA"/>
    <property type="match status" value="1"/>
</dbReference>
<dbReference type="InterPro" id="IPR036890">
    <property type="entry name" value="HATPase_C_sf"/>
</dbReference>
<comment type="catalytic activity">
    <reaction evidence="1">
        <text>ATP + protein L-histidine = ADP + protein N-phospho-L-histidine.</text>
        <dbReference type="EC" id="2.7.13.3"/>
    </reaction>
</comment>
<evidence type="ECO:0000256" key="2">
    <source>
        <dbReference type="ARBA" id="ARBA00012438"/>
    </source>
</evidence>
<dbReference type="Pfam" id="PF02518">
    <property type="entry name" value="HATPase_c"/>
    <property type="match status" value="1"/>
</dbReference>
<keyword evidence="4" id="KW-0902">Two-component regulatory system</keyword>
<dbReference type="Pfam" id="PF00512">
    <property type="entry name" value="HisKA"/>
    <property type="match status" value="1"/>
</dbReference>
<evidence type="ECO:0000256" key="5">
    <source>
        <dbReference type="PROSITE-ProRule" id="PRU00169"/>
    </source>
</evidence>
<organism evidence="8 9">
    <name type="scientific">Pseudodesulfovibrio sediminis</name>
    <dbReference type="NCBI Taxonomy" id="2810563"/>
    <lineage>
        <taxon>Bacteria</taxon>
        <taxon>Pseudomonadati</taxon>
        <taxon>Thermodesulfobacteriota</taxon>
        <taxon>Desulfovibrionia</taxon>
        <taxon>Desulfovibrionales</taxon>
        <taxon>Desulfovibrionaceae</taxon>
    </lineage>
</organism>
<dbReference type="InterPro" id="IPR036097">
    <property type="entry name" value="HisK_dim/P_sf"/>
</dbReference>
<dbReference type="RefSeq" id="WP_229593867.1">
    <property type="nucleotide sequence ID" value="NZ_AP024485.1"/>
</dbReference>
<evidence type="ECO:0000256" key="1">
    <source>
        <dbReference type="ARBA" id="ARBA00000085"/>
    </source>
</evidence>
<dbReference type="Gene3D" id="3.40.50.2300">
    <property type="match status" value="2"/>
</dbReference>
<name>A0ABN6ERM4_9BACT</name>
<dbReference type="InterPro" id="IPR004358">
    <property type="entry name" value="Sig_transdc_His_kin-like_C"/>
</dbReference>
<dbReference type="CDD" id="cd17546">
    <property type="entry name" value="REC_hyHK_CKI1_RcsC-like"/>
    <property type="match status" value="1"/>
</dbReference>
<gene>
    <name evidence="8" type="ORF">PSDVSF_07650</name>
</gene>
<reference evidence="8" key="1">
    <citation type="journal article" date="2022" name="Arch. Microbiol.">
        <title>Pseudodesulfovibrio sediminis sp. nov., a mesophilic and neutrophilic sulfate-reducing bacterium isolated from sediment of a brackish lake.</title>
        <authorList>
            <person name="Takahashi A."/>
            <person name="Kojima H."/>
            <person name="Watanabe M."/>
            <person name="Fukui M."/>
        </authorList>
    </citation>
    <scope>NUCLEOTIDE SEQUENCE</scope>
    <source>
        <strain evidence="8">SF6</strain>
    </source>
</reference>
<dbReference type="Gene3D" id="3.30.565.10">
    <property type="entry name" value="Histidine kinase-like ATPase, C-terminal domain"/>
    <property type="match status" value="1"/>
</dbReference>
<evidence type="ECO:0000256" key="3">
    <source>
        <dbReference type="ARBA" id="ARBA00022553"/>
    </source>
</evidence>
<dbReference type="EMBL" id="AP024485">
    <property type="protein sequence ID" value="BCS87523.1"/>
    <property type="molecule type" value="Genomic_DNA"/>
</dbReference>
<evidence type="ECO:0000259" key="6">
    <source>
        <dbReference type="PROSITE" id="PS50109"/>
    </source>
</evidence>